<evidence type="ECO:0000313" key="3">
    <source>
        <dbReference type="Proteomes" id="UP000266934"/>
    </source>
</evidence>
<accession>A0A348G576</accession>
<protein>
    <recommendedName>
        <fullName evidence="4">TNase-like domain-containing protein</fullName>
    </recommendedName>
</protein>
<organism evidence="2 3">
    <name type="scientific">Blastochloris tepida</name>
    <dbReference type="NCBI Taxonomy" id="2233851"/>
    <lineage>
        <taxon>Bacteria</taxon>
        <taxon>Pseudomonadati</taxon>
        <taxon>Pseudomonadota</taxon>
        <taxon>Alphaproteobacteria</taxon>
        <taxon>Hyphomicrobiales</taxon>
        <taxon>Blastochloridaceae</taxon>
        <taxon>Blastochloris</taxon>
    </lineage>
</organism>
<dbReference type="Proteomes" id="UP000266934">
    <property type="component" value="Chromosome"/>
</dbReference>
<name>A0A348G576_9HYPH</name>
<evidence type="ECO:0000313" key="2">
    <source>
        <dbReference type="EMBL" id="BBF94709.1"/>
    </source>
</evidence>
<dbReference type="Gene3D" id="2.40.50.90">
    <property type="match status" value="1"/>
</dbReference>
<keyword evidence="1" id="KW-0732">Signal</keyword>
<proteinExistence type="predicted"/>
<reference evidence="2 3" key="1">
    <citation type="submission" date="2018-08" db="EMBL/GenBank/DDBJ databases">
        <title>Complete genome sequencing of Blastochloris tepida GI.</title>
        <authorList>
            <person name="Tsukatani Y."/>
            <person name="Mori H."/>
        </authorList>
    </citation>
    <scope>NUCLEOTIDE SEQUENCE [LARGE SCALE GENOMIC DNA]</scope>
    <source>
        <strain evidence="2 3">GI</strain>
    </source>
</reference>
<dbReference type="AlphaFoldDB" id="A0A348G576"/>
<feature type="chain" id="PRO_5016949010" description="TNase-like domain-containing protein" evidence="1">
    <location>
        <begin position="38"/>
        <end position="280"/>
    </location>
</feature>
<evidence type="ECO:0008006" key="4">
    <source>
        <dbReference type="Google" id="ProtNLM"/>
    </source>
</evidence>
<dbReference type="InterPro" id="IPR035437">
    <property type="entry name" value="SNase_OB-fold_sf"/>
</dbReference>
<sequence>MGLRSAGRTRRGGGRALVFAAALGAAGMPAASLSAWADDLRKDDMAEVAACAPQLVIRDRVTAPAEGGLRLQGGALAAFPALRLEDGAAALLAKEAVGRTVEIRAESEPDRWGRLPAGAVMVAGAGGGAPLWLEARLVAQGLAVVAPRPGARCIQPLLTREQAARNAGRGRWAEPANRPVAASDLARLNALEGRYALVEGRISAVNTRGRTVYVNFGRRWREDFTVMIASRDRRAFAQAGLELARMAGETVRVRGHIEARGGPAIEVRVPGQIERLGAGK</sequence>
<evidence type="ECO:0000256" key="1">
    <source>
        <dbReference type="SAM" id="SignalP"/>
    </source>
</evidence>
<dbReference type="KEGG" id="blag:BLTE_33940"/>
<dbReference type="SUPFAM" id="SSF50199">
    <property type="entry name" value="Staphylococcal nuclease"/>
    <property type="match status" value="1"/>
</dbReference>
<dbReference type="EMBL" id="AP018907">
    <property type="protein sequence ID" value="BBF94709.1"/>
    <property type="molecule type" value="Genomic_DNA"/>
</dbReference>
<keyword evidence="3" id="KW-1185">Reference proteome</keyword>
<feature type="signal peptide" evidence="1">
    <location>
        <begin position="1"/>
        <end position="37"/>
    </location>
</feature>
<gene>
    <name evidence="2" type="ORF">BLTE_33940</name>
</gene>